<dbReference type="RefSeq" id="WP_265262828.1">
    <property type="nucleotide sequence ID" value="NZ_JAIHOM010000008.1"/>
</dbReference>
<evidence type="ECO:0000313" key="2">
    <source>
        <dbReference type="Proteomes" id="UP001526426"/>
    </source>
</evidence>
<comment type="caution">
    <text evidence="1">The sequence shown here is derived from an EMBL/GenBank/DDBJ whole genome shotgun (WGS) entry which is preliminary data.</text>
</comment>
<sequence>MNTTPSPPTRLPQKLLLSLGKAGINIFLVILTVTVWQSGSRLVNEVGKFLSFQKTEPEIDISNILIEKLRNASELTTAVYAMETVVPAQQSRQILGVTLGTTRLLYVAYGEVKAGVDLSQLTAEDIRVENDRVIVTLPAPVILDSKIDVNRSRVYDYSRGFLSLGPDVGPQLQSQAAQETLHHMIASACQEGVLVQAGDRAELAVKELLTLSGHEQVEIEAAPPNLTACPILPKIY</sequence>
<gene>
    <name evidence="1" type="ORF">K4A83_02595</name>
</gene>
<proteinExistence type="predicted"/>
<dbReference type="EMBL" id="JAIHOM010000008">
    <property type="protein sequence ID" value="MCW6035163.1"/>
    <property type="molecule type" value="Genomic_DNA"/>
</dbReference>
<reference evidence="1 2" key="1">
    <citation type="submission" date="2021-08" db="EMBL/GenBank/DDBJ databases">
        <title>Draft genome sequence of Spirulina subsalsa with high tolerance to salinity and hype-accumulation of phycocyanin.</title>
        <authorList>
            <person name="Pei H."/>
            <person name="Jiang L."/>
        </authorList>
    </citation>
    <scope>NUCLEOTIDE SEQUENCE [LARGE SCALE GENOMIC DNA]</scope>
    <source>
        <strain evidence="1 2">FACHB-351</strain>
    </source>
</reference>
<accession>A0ABT3L0Y3</accession>
<protein>
    <submittedName>
        <fullName evidence="1">DUF4230 domain-containing protein</fullName>
    </submittedName>
</protein>
<dbReference type="InterPro" id="IPR025324">
    <property type="entry name" value="DUF4230"/>
</dbReference>
<dbReference type="Pfam" id="PF14014">
    <property type="entry name" value="DUF4230"/>
    <property type="match status" value="1"/>
</dbReference>
<dbReference type="Proteomes" id="UP001526426">
    <property type="component" value="Unassembled WGS sequence"/>
</dbReference>
<name>A0ABT3L0Y3_9CYAN</name>
<evidence type="ECO:0000313" key="1">
    <source>
        <dbReference type="EMBL" id="MCW6035163.1"/>
    </source>
</evidence>
<keyword evidence="2" id="KW-1185">Reference proteome</keyword>
<organism evidence="1 2">
    <name type="scientific">Spirulina subsalsa FACHB-351</name>
    <dbReference type="NCBI Taxonomy" id="234711"/>
    <lineage>
        <taxon>Bacteria</taxon>
        <taxon>Bacillati</taxon>
        <taxon>Cyanobacteriota</taxon>
        <taxon>Cyanophyceae</taxon>
        <taxon>Spirulinales</taxon>
        <taxon>Spirulinaceae</taxon>
        <taxon>Spirulina</taxon>
    </lineage>
</organism>